<dbReference type="InterPro" id="IPR050629">
    <property type="entry name" value="STE20/SPS1-PAK"/>
</dbReference>
<dbReference type="PANTHER" id="PTHR48012:SF18">
    <property type="entry name" value="HAPPYHOUR, ISOFORM A"/>
    <property type="match status" value="1"/>
</dbReference>
<dbReference type="InterPro" id="IPR011009">
    <property type="entry name" value="Kinase-like_dom_sf"/>
</dbReference>
<keyword evidence="4 7" id="KW-0418">Kinase</keyword>
<dbReference type="PROSITE" id="PS00108">
    <property type="entry name" value="PROTEIN_KINASE_ST"/>
    <property type="match status" value="1"/>
</dbReference>
<evidence type="ECO:0000313" key="8">
    <source>
        <dbReference type="Proteomes" id="UP000324800"/>
    </source>
</evidence>
<dbReference type="InterPro" id="IPR008271">
    <property type="entry name" value="Ser/Thr_kinase_AS"/>
</dbReference>
<evidence type="ECO:0000256" key="4">
    <source>
        <dbReference type="ARBA" id="ARBA00022777"/>
    </source>
</evidence>
<keyword evidence="2" id="KW-0808">Transferase</keyword>
<protein>
    <submittedName>
        <fullName evidence="7">Putative Serine/threonine-protein kinase</fullName>
    </submittedName>
</protein>
<dbReference type="GO" id="GO:0005524">
    <property type="term" value="F:ATP binding"/>
    <property type="evidence" value="ECO:0007669"/>
    <property type="project" value="UniProtKB-KW"/>
</dbReference>
<dbReference type="GO" id="GO:0004674">
    <property type="term" value="F:protein serine/threonine kinase activity"/>
    <property type="evidence" value="ECO:0007669"/>
    <property type="project" value="UniProtKB-KW"/>
</dbReference>
<dbReference type="Gene3D" id="1.10.510.10">
    <property type="entry name" value="Transferase(Phosphotransferase) domain 1"/>
    <property type="match status" value="1"/>
</dbReference>
<evidence type="ECO:0000256" key="2">
    <source>
        <dbReference type="ARBA" id="ARBA00022679"/>
    </source>
</evidence>
<dbReference type="PANTHER" id="PTHR48012">
    <property type="entry name" value="STERILE20-LIKE KINASE, ISOFORM B-RELATED"/>
    <property type="match status" value="1"/>
</dbReference>
<reference evidence="7 8" key="1">
    <citation type="submission" date="2019-03" db="EMBL/GenBank/DDBJ databases">
        <title>Single cell metagenomics reveals metabolic interactions within the superorganism composed of flagellate Streblomastix strix and complex community of Bacteroidetes bacteria on its surface.</title>
        <authorList>
            <person name="Treitli S.C."/>
            <person name="Kolisko M."/>
            <person name="Husnik F."/>
            <person name="Keeling P."/>
            <person name="Hampl V."/>
        </authorList>
    </citation>
    <scope>NUCLEOTIDE SEQUENCE [LARGE SCALE GENOMIC DNA]</scope>
    <source>
        <strain evidence="7">ST1C</strain>
    </source>
</reference>
<comment type="caution">
    <text evidence="7">The sequence shown here is derived from an EMBL/GenBank/DDBJ whole genome shotgun (WGS) entry which is preliminary data.</text>
</comment>
<dbReference type="EMBL" id="SNRW01012864">
    <property type="protein sequence ID" value="KAA6373300.1"/>
    <property type="molecule type" value="Genomic_DNA"/>
</dbReference>
<keyword evidence="1" id="KW-0723">Serine/threonine-protein kinase</keyword>
<dbReference type="InterPro" id="IPR000719">
    <property type="entry name" value="Prot_kinase_dom"/>
</dbReference>
<evidence type="ECO:0000259" key="6">
    <source>
        <dbReference type="PROSITE" id="PS50011"/>
    </source>
</evidence>
<dbReference type="PROSITE" id="PS50011">
    <property type="entry name" value="PROTEIN_KINASE_DOM"/>
    <property type="match status" value="1"/>
</dbReference>
<evidence type="ECO:0000256" key="1">
    <source>
        <dbReference type="ARBA" id="ARBA00022527"/>
    </source>
</evidence>
<dbReference type="FunFam" id="3.30.200.20:FF:000315">
    <property type="entry name" value="Calcium-dependent protein kinase 3"/>
    <property type="match status" value="1"/>
</dbReference>
<sequence length="241" mass="27591">MLYDLLLNGRNPREVYEIQELAGRGTFGEVFRAVEKETKELRALKVVKIEDLQGIQDITNEISIMEKVKHPNVVRYYETMALDENKILIAMELCEAGSLYNLYEKTKIPLDEQQISFVMREALKGISYLHENKVIHRDIKAGNLLITANGDIKLADFGVSASLKMTFDNRKTAIGSPYWMAPEVIQQEEYSFQADIWSLGITAIELLDGKPPLSDIHAFRAIFLIPNRPPPEPRMKIRLRI</sequence>
<dbReference type="OrthoDB" id="8693905at2759"/>
<dbReference type="Pfam" id="PF00069">
    <property type="entry name" value="Pkinase"/>
    <property type="match status" value="1"/>
</dbReference>
<accession>A0A5J4UT22</accession>
<dbReference type="AlphaFoldDB" id="A0A5J4UT22"/>
<organism evidence="7 8">
    <name type="scientific">Streblomastix strix</name>
    <dbReference type="NCBI Taxonomy" id="222440"/>
    <lineage>
        <taxon>Eukaryota</taxon>
        <taxon>Metamonada</taxon>
        <taxon>Preaxostyla</taxon>
        <taxon>Oxymonadida</taxon>
        <taxon>Streblomastigidae</taxon>
        <taxon>Streblomastix</taxon>
    </lineage>
</organism>
<evidence type="ECO:0000313" key="7">
    <source>
        <dbReference type="EMBL" id="KAA6373300.1"/>
    </source>
</evidence>
<dbReference type="GO" id="GO:0005737">
    <property type="term" value="C:cytoplasm"/>
    <property type="evidence" value="ECO:0007669"/>
    <property type="project" value="TreeGrafter"/>
</dbReference>
<gene>
    <name evidence="7" type="ORF">EZS28_031173</name>
</gene>
<name>A0A5J4UT22_9EUKA</name>
<dbReference type="SUPFAM" id="SSF56112">
    <property type="entry name" value="Protein kinase-like (PK-like)"/>
    <property type="match status" value="1"/>
</dbReference>
<proteinExistence type="predicted"/>
<dbReference type="SMART" id="SM00220">
    <property type="entry name" value="S_TKc"/>
    <property type="match status" value="1"/>
</dbReference>
<evidence type="ECO:0000256" key="3">
    <source>
        <dbReference type="ARBA" id="ARBA00022741"/>
    </source>
</evidence>
<keyword evidence="3" id="KW-0547">Nucleotide-binding</keyword>
<dbReference type="Proteomes" id="UP000324800">
    <property type="component" value="Unassembled WGS sequence"/>
</dbReference>
<dbReference type="GO" id="GO:0035556">
    <property type="term" value="P:intracellular signal transduction"/>
    <property type="evidence" value="ECO:0007669"/>
    <property type="project" value="TreeGrafter"/>
</dbReference>
<feature type="domain" description="Protein kinase" evidence="6">
    <location>
        <begin position="16"/>
        <end position="241"/>
    </location>
</feature>
<evidence type="ECO:0000256" key="5">
    <source>
        <dbReference type="ARBA" id="ARBA00022840"/>
    </source>
</evidence>
<keyword evidence="5" id="KW-0067">ATP-binding</keyword>